<name>A0ACB8YC27_9ASTR</name>
<evidence type="ECO:0000313" key="1">
    <source>
        <dbReference type="EMBL" id="KAI3682913.1"/>
    </source>
</evidence>
<dbReference type="Proteomes" id="UP001056120">
    <property type="component" value="Linkage Group LG28"/>
</dbReference>
<comment type="caution">
    <text evidence="1">The sequence shown here is derived from an EMBL/GenBank/DDBJ whole genome shotgun (WGS) entry which is preliminary data.</text>
</comment>
<sequence length="148" mass="15716">MHSGAMEITQAKDHGGGNVGDVGGGYGDVTSRAIGEIGSDDGGLSEIACGDIARIDDLGGTSQNGPMVLEPPCPMANTTQGRIDDNHGVPPFLIKLYLMVDDQATHSIISWGRLAQPSSYPMNNDLSRRFSLTTLRRFISQILNSITI</sequence>
<reference evidence="2" key="1">
    <citation type="journal article" date="2022" name="Mol. Ecol. Resour.">
        <title>The genomes of chicory, endive, great burdock and yacon provide insights into Asteraceae palaeo-polyploidization history and plant inulin production.</title>
        <authorList>
            <person name="Fan W."/>
            <person name="Wang S."/>
            <person name="Wang H."/>
            <person name="Wang A."/>
            <person name="Jiang F."/>
            <person name="Liu H."/>
            <person name="Zhao H."/>
            <person name="Xu D."/>
            <person name="Zhang Y."/>
        </authorList>
    </citation>
    <scope>NUCLEOTIDE SEQUENCE [LARGE SCALE GENOMIC DNA]</scope>
    <source>
        <strain evidence="2">cv. Yunnan</strain>
    </source>
</reference>
<proteinExistence type="predicted"/>
<organism evidence="1 2">
    <name type="scientific">Smallanthus sonchifolius</name>
    <dbReference type="NCBI Taxonomy" id="185202"/>
    <lineage>
        <taxon>Eukaryota</taxon>
        <taxon>Viridiplantae</taxon>
        <taxon>Streptophyta</taxon>
        <taxon>Embryophyta</taxon>
        <taxon>Tracheophyta</taxon>
        <taxon>Spermatophyta</taxon>
        <taxon>Magnoliopsida</taxon>
        <taxon>eudicotyledons</taxon>
        <taxon>Gunneridae</taxon>
        <taxon>Pentapetalae</taxon>
        <taxon>asterids</taxon>
        <taxon>campanulids</taxon>
        <taxon>Asterales</taxon>
        <taxon>Asteraceae</taxon>
        <taxon>Asteroideae</taxon>
        <taxon>Heliantheae alliance</taxon>
        <taxon>Millerieae</taxon>
        <taxon>Smallanthus</taxon>
    </lineage>
</organism>
<keyword evidence="2" id="KW-1185">Reference proteome</keyword>
<accession>A0ACB8YC27</accession>
<gene>
    <name evidence="1" type="ORF">L1987_83287</name>
</gene>
<reference evidence="1 2" key="2">
    <citation type="journal article" date="2022" name="Mol. Ecol. Resour.">
        <title>The genomes of chicory, endive, great burdock and yacon provide insights into Asteraceae paleo-polyploidization history and plant inulin production.</title>
        <authorList>
            <person name="Fan W."/>
            <person name="Wang S."/>
            <person name="Wang H."/>
            <person name="Wang A."/>
            <person name="Jiang F."/>
            <person name="Liu H."/>
            <person name="Zhao H."/>
            <person name="Xu D."/>
            <person name="Zhang Y."/>
        </authorList>
    </citation>
    <scope>NUCLEOTIDE SEQUENCE [LARGE SCALE GENOMIC DNA]</scope>
    <source>
        <strain evidence="2">cv. Yunnan</strain>
        <tissue evidence="1">Leaves</tissue>
    </source>
</reference>
<dbReference type="EMBL" id="CM042045">
    <property type="protein sequence ID" value="KAI3682913.1"/>
    <property type="molecule type" value="Genomic_DNA"/>
</dbReference>
<evidence type="ECO:0000313" key="2">
    <source>
        <dbReference type="Proteomes" id="UP001056120"/>
    </source>
</evidence>
<protein>
    <submittedName>
        <fullName evidence="1">Uncharacterized protein</fullName>
    </submittedName>
</protein>